<evidence type="ECO:0000256" key="2">
    <source>
        <dbReference type="ARBA" id="ARBA00022833"/>
    </source>
</evidence>
<keyword evidence="10" id="KW-1185">Reference proteome</keyword>
<keyword evidence="3" id="KW-0805">Transcription regulation</keyword>
<feature type="compositionally biased region" description="Polar residues" evidence="7">
    <location>
        <begin position="304"/>
        <end position="321"/>
    </location>
</feature>
<evidence type="ECO:0000256" key="3">
    <source>
        <dbReference type="ARBA" id="ARBA00023015"/>
    </source>
</evidence>
<gene>
    <name evidence="9" type="ORF">AOQ84DRAFT_413578</name>
</gene>
<name>A0A8E2EVN9_9PEZI</name>
<sequence length="693" mass="77575">MSLSTYPLQTSRWNSDLAQLDPALTRMQRPAGGARNPANSPNATASQDLHRCGLCNKCFERRDLRDRHKRRCVQALSRPLQDRRADEERVIQQPYAENEETNQHLFGQQSSGASDNETLSLADPQFSLSMADMRMLLANAYDAALPKVSSIAANNLSTSLDPMDENNETFSAPTFQPSRSPLRAQEHVRARAEHESQQIDWPLGRGMSLENSLGNSSRDHQSDIDHMSEWRQSSGPASTSIPTDVESLSNWRAIQWLSKTAENGSDKNQQMSWGDDTLQGPMLGQTNGSAFDLLGSFGMPGSRPATSTIRRSDEIPSSSIVPTFEPVSWKPPLPWGSNATAPSLSQKAQSFARNHPNMTSQSDDELPEKHRAAQSKQTRRQSKAAQPEPIDNSRRSLECPFHKMGTDDDLVKLLSKYPQMMLKRGTYPPFVHHRLYRCVEGDVLEPLANAFCCVSAHNAALPSSATFVHALMNKERDRLVKSFRLWGNSDIEALAAVHAMSVYQIVGFFGSTAEQARCAELRHHFFLKMSRRLTQQHLLRPSEEADTDESAWRKWIIHESIRRTAFLVDIINNLSCRTQKQNPYFYESLDPDLILNMPLPAPDAMWRAASPEEWIAARNSLGPAGSAQLKLTAKLLRKQYDGNGANKDDDEVRSGGGTGRNIRESAAFSQRVEFDDLQEFTRLIMASLSVNEL</sequence>
<feature type="compositionally biased region" description="Basic and acidic residues" evidence="7">
    <location>
        <begin position="184"/>
        <end position="197"/>
    </location>
</feature>
<feature type="compositionally biased region" description="Basic and acidic residues" evidence="7">
    <location>
        <begin position="391"/>
        <end position="401"/>
    </location>
</feature>
<evidence type="ECO:0000313" key="9">
    <source>
        <dbReference type="EMBL" id="OCL05441.1"/>
    </source>
</evidence>
<dbReference type="OrthoDB" id="5423818at2759"/>
<keyword evidence="5" id="KW-0539">Nucleus</keyword>
<dbReference type="AlphaFoldDB" id="A0A8E2EVN9"/>
<feature type="compositionally biased region" description="Basic and acidic residues" evidence="7">
    <location>
        <begin position="217"/>
        <end position="229"/>
    </location>
</feature>
<feature type="region of interest" description="Disordered" evidence="7">
    <location>
        <begin position="165"/>
        <end position="244"/>
    </location>
</feature>
<reference evidence="9 10" key="1">
    <citation type="journal article" date="2016" name="Nat. Commun.">
        <title>Ectomycorrhizal ecology is imprinted in the genome of the dominant symbiotic fungus Cenococcum geophilum.</title>
        <authorList>
            <consortium name="DOE Joint Genome Institute"/>
            <person name="Peter M."/>
            <person name="Kohler A."/>
            <person name="Ohm R.A."/>
            <person name="Kuo A."/>
            <person name="Krutzmann J."/>
            <person name="Morin E."/>
            <person name="Arend M."/>
            <person name="Barry K.W."/>
            <person name="Binder M."/>
            <person name="Choi C."/>
            <person name="Clum A."/>
            <person name="Copeland A."/>
            <person name="Grisel N."/>
            <person name="Haridas S."/>
            <person name="Kipfer T."/>
            <person name="LaButti K."/>
            <person name="Lindquist E."/>
            <person name="Lipzen A."/>
            <person name="Maire R."/>
            <person name="Meier B."/>
            <person name="Mihaltcheva S."/>
            <person name="Molinier V."/>
            <person name="Murat C."/>
            <person name="Poggeler S."/>
            <person name="Quandt C.A."/>
            <person name="Sperisen C."/>
            <person name="Tritt A."/>
            <person name="Tisserant E."/>
            <person name="Crous P.W."/>
            <person name="Henrissat B."/>
            <person name="Nehls U."/>
            <person name="Egli S."/>
            <person name="Spatafora J.W."/>
            <person name="Grigoriev I.V."/>
            <person name="Martin F.M."/>
        </authorList>
    </citation>
    <scope>NUCLEOTIDE SEQUENCE [LARGE SCALE GENOMIC DNA]</scope>
    <source>
        <strain evidence="9 10">CBS 207.34</strain>
    </source>
</reference>
<feature type="region of interest" description="Disordered" evidence="7">
    <location>
        <begin position="642"/>
        <end position="661"/>
    </location>
</feature>
<dbReference type="GO" id="GO:0008270">
    <property type="term" value="F:zinc ion binding"/>
    <property type="evidence" value="ECO:0007669"/>
    <property type="project" value="UniProtKB-KW"/>
</dbReference>
<keyword evidence="1" id="KW-0479">Metal-binding</keyword>
<dbReference type="PANTHER" id="PTHR47660:SF3">
    <property type="entry name" value="FINGER DOMAIN PROTEIN, PUTATIVE (AFU_ORTHOLOGUE AFUA_4G03310)-RELATED"/>
    <property type="match status" value="1"/>
</dbReference>
<dbReference type="PANTHER" id="PTHR47660">
    <property type="entry name" value="TRANSCRIPTION FACTOR WITH C2H2 AND ZN(2)-CYS(6) DNA BINDING DOMAIN (EUROFUNG)-RELATED-RELATED"/>
    <property type="match status" value="1"/>
</dbReference>
<proteinExistence type="predicted"/>
<feature type="compositionally biased region" description="Polar residues" evidence="7">
    <location>
        <begin position="337"/>
        <end position="361"/>
    </location>
</feature>
<evidence type="ECO:0000256" key="5">
    <source>
        <dbReference type="ARBA" id="ARBA00023242"/>
    </source>
</evidence>
<evidence type="ECO:0000259" key="8">
    <source>
        <dbReference type="PROSITE" id="PS50157"/>
    </source>
</evidence>
<evidence type="ECO:0000313" key="10">
    <source>
        <dbReference type="Proteomes" id="UP000250140"/>
    </source>
</evidence>
<feature type="region of interest" description="Disordered" evidence="7">
    <location>
        <begin position="94"/>
        <end position="117"/>
    </location>
</feature>
<feature type="compositionally biased region" description="Polar residues" evidence="7">
    <location>
        <begin position="168"/>
        <end position="179"/>
    </location>
</feature>
<accession>A0A8E2EVN9</accession>
<keyword evidence="2" id="KW-0862">Zinc</keyword>
<dbReference type="InterPro" id="IPR013087">
    <property type="entry name" value="Znf_C2H2_type"/>
</dbReference>
<dbReference type="PROSITE" id="PS50157">
    <property type="entry name" value="ZINC_FINGER_C2H2_2"/>
    <property type="match status" value="1"/>
</dbReference>
<evidence type="ECO:0000256" key="6">
    <source>
        <dbReference type="PROSITE-ProRule" id="PRU00042"/>
    </source>
</evidence>
<feature type="domain" description="C2H2-type" evidence="8">
    <location>
        <begin position="50"/>
        <end position="79"/>
    </location>
</feature>
<protein>
    <recommendedName>
        <fullName evidence="8">C2H2-type domain-containing protein</fullName>
    </recommendedName>
</protein>
<keyword evidence="6" id="KW-0863">Zinc-finger</keyword>
<evidence type="ECO:0000256" key="1">
    <source>
        <dbReference type="ARBA" id="ARBA00022723"/>
    </source>
</evidence>
<feature type="compositionally biased region" description="Polar residues" evidence="7">
    <location>
        <begin position="103"/>
        <end position="117"/>
    </location>
</feature>
<feature type="region of interest" description="Disordered" evidence="7">
    <location>
        <begin position="302"/>
        <end position="401"/>
    </location>
</feature>
<feature type="compositionally biased region" description="Polar residues" evidence="7">
    <location>
        <begin position="230"/>
        <end position="244"/>
    </location>
</feature>
<dbReference type="Proteomes" id="UP000250140">
    <property type="component" value="Unassembled WGS sequence"/>
</dbReference>
<organism evidence="9 10">
    <name type="scientific">Glonium stellatum</name>
    <dbReference type="NCBI Taxonomy" id="574774"/>
    <lineage>
        <taxon>Eukaryota</taxon>
        <taxon>Fungi</taxon>
        <taxon>Dikarya</taxon>
        <taxon>Ascomycota</taxon>
        <taxon>Pezizomycotina</taxon>
        <taxon>Dothideomycetes</taxon>
        <taxon>Pleosporomycetidae</taxon>
        <taxon>Gloniales</taxon>
        <taxon>Gloniaceae</taxon>
        <taxon>Glonium</taxon>
    </lineage>
</organism>
<evidence type="ECO:0000256" key="4">
    <source>
        <dbReference type="ARBA" id="ARBA00023163"/>
    </source>
</evidence>
<keyword evidence="4" id="KW-0804">Transcription</keyword>
<dbReference type="EMBL" id="KV750287">
    <property type="protein sequence ID" value="OCL05441.1"/>
    <property type="molecule type" value="Genomic_DNA"/>
</dbReference>
<evidence type="ECO:0000256" key="7">
    <source>
        <dbReference type="SAM" id="MobiDB-lite"/>
    </source>
</evidence>